<evidence type="ECO:0000256" key="5">
    <source>
        <dbReference type="SAM" id="Phobius"/>
    </source>
</evidence>
<dbReference type="Gene3D" id="1.10.510.10">
    <property type="entry name" value="Transferase(Phosphotransferase) domain 1"/>
    <property type="match status" value="1"/>
</dbReference>
<dbReference type="Gene3D" id="3.30.200.20">
    <property type="entry name" value="Phosphorylase Kinase, domain 1"/>
    <property type="match status" value="1"/>
</dbReference>
<keyword evidence="5" id="KW-0472">Membrane</keyword>
<dbReference type="GO" id="GO:0004674">
    <property type="term" value="F:protein serine/threonine kinase activity"/>
    <property type="evidence" value="ECO:0007669"/>
    <property type="project" value="UniProtKB-KW"/>
</dbReference>
<dbReference type="InterPro" id="IPR011009">
    <property type="entry name" value="Kinase-like_dom_sf"/>
</dbReference>
<dbReference type="PANTHER" id="PTHR43289">
    <property type="entry name" value="MITOGEN-ACTIVATED PROTEIN KINASE KINASE KINASE 20-RELATED"/>
    <property type="match status" value="1"/>
</dbReference>
<feature type="domain" description="Protein kinase" evidence="6">
    <location>
        <begin position="24"/>
        <end position="297"/>
    </location>
</feature>
<dbReference type="PROSITE" id="PS50011">
    <property type="entry name" value="PROTEIN_KINASE_DOM"/>
    <property type="match status" value="1"/>
</dbReference>
<keyword evidence="4" id="KW-0067">ATP-binding</keyword>
<organism evidence="7 8">
    <name type="scientific">Nocardia salmonicida</name>
    <dbReference type="NCBI Taxonomy" id="53431"/>
    <lineage>
        <taxon>Bacteria</taxon>
        <taxon>Bacillati</taxon>
        <taxon>Actinomycetota</taxon>
        <taxon>Actinomycetes</taxon>
        <taxon>Mycobacteriales</taxon>
        <taxon>Nocardiaceae</taxon>
        <taxon>Nocardia</taxon>
    </lineage>
</organism>
<sequence>MRSRHPTSRVRSSEAAAIMIFEPMPSADPQGIGRYRLLAEMPSVDPTFRAYLGAGPDDELYLLRRTHTGTAVDPRFRIRLRHSAVAAARVDHPAISKVFDFDTDDESPWLASAFEPGVRLDHAIAAHGPMPVPVVRQLALLLTRALAAVHGAGWIHRAVRPDAVWLTRDGLRLTDLGLTPSTDASAITASERVSGPPDYLAPEQAIGTDPTAAADVFALGSVIAFAASGRAPFAAPSVPYTLFNIAQRDPALEAVPVELRELIWGCVRKAPADRPTPGQILQYLGSVSGPSWPAPILAGVEENRRQAAELLAAAPTGDPLGHIPRSKKLVGIAASALATMRRRWDGMNRQRRRWTGLAAVVGVGVVVAVSGVAVLAANDSGQRPGTGLSVAELRTVDSCAWLDQIIDGPISVRPNAIPEAEWQLTPIANWGCVAGARTSYSIFFYLGSQIAASGTTYYSDTEVAGIPILRGSNCDRSIASRDDPTNGISVSVSEPSTDKIDGSAKVCGPAADDLVGKLANTIGSAPRLPGDHSKSVAVLEACELLDRESVEQAIGPLPAKPTVDDAHTCKWDGRVPITVEMERLVDPAKSKRETLDGVEMVITGRCSRGYLYPGADREMIEVTVEAPSDSPAEYCRLAGTVLRQLVDRLPVR</sequence>
<dbReference type="SUPFAM" id="SSF56112">
    <property type="entry name" value="Protein kinase-like (PK-like)"/>
    <property type="match status" value="1"/>
</dbReference>
<dbReference type="CDD" id="cd14014">
    <property type="entry name" value="STKc_PknB_like"/>
    <property type="match status" value="1"/>
</dbReference>
<dbReference type="SMART" id="SM00220">
    <property type="entry name" value="S_TKc"/>
    <property type="match status" value="1"/>
</dbReference>
<evidence type="ECO:0000256" key="3">
    <source>
        <dbReference type="ARBA" id="ARBA00022777"/>
    </source>
</evidence>
<proteinExistence type="predicted"/>
<keyword evidence="7" id="KW-0723">Serine/threonine-protein kinase</keyword>
<dbReference type="Pfam" id="PF00069">
    <property type="entry name" value="Pkinase"/>
    <property type="match status" value="1"/>
</dbReference>
<accession>A0ABZ1NBI7</accession>
<dbReference type="EMBL" id="CP109527">
    <property type="protein sequence ID" value="WTY37127.1"/>
    <property type="molecule type" value="Genomic_DNA"/>
</dbReference>
<name>A0ABZ1NBI7_9NOCA</name>
<keyword evidence="5" id="KW-0812">Transmembrane</keyword>
<dbReference type="RefSeq" id="WP_405149157.1">
    <property type="nucleotide sequence ID" value="NZ_CP109527.1"/>
</dbReference>
<dbReference type="Proteomes" id="UP001621418">
    <property type="component" value="Chromosome"/>
</dbReference>
<evidence type="ECO:0000256" key="4">
    <source>
        <dbReference type="ARBA" id="ARBA00022840"/>
    </source>
</evidence>
<evidence type="ECO:0000256" key="2">
    <source>
        <dbReference type="ARBA" id="ARBA00022741"/>
    </source>
</evidence>
<feature type="transmembrane region" description="Helical" evidence="5">
    <location>
        <begin position="357"/>
        <end position="377"/>
    </location>
</feature>
<keyword evidence="2" id="KW-0547">Nucleotide-binding</keyword>
<evidence type="ECO:0000313" key="7">
    <source>
        <dbReference type="EMBL" id="WTY37127.1"/>
    </source>
</evidence>
<evidence type="ECO:0000256" key="1">
    <source>
        <dbReference type="ARBA" id="ARBA00022679"/>
    </source>
</evidence>
<evidence type="ECO:0000259" key="6">
    <source>
        <dbReference type="PROSITE" id="PS50011"/>
    </source>
</evidence>
<keyword evidence="3 7" id="KW-0418">Kinase</keyword>
<keyword evidence="8" id="KW-1185">Reference proteome</keyword>
<protein>
    <submittedName>
        <fullName evidence="7">Serine/threonine protein kinase</fullName>
    </submittedName>
</protein>
<gene>
    <name evidence="7" type="ORF">OG308_04400</name>
</gene>
<keyword evidence="5" id="KW-1133">Transmembrane helix</keyword>
<dbReference type="PANTHER" id="PTHR43289:SF34">
    <property type="entry name" value="SERINE_THREONINE-PROTEIN KINASE YBDM-RELATED"/>
    <property type="match status" value="1"/>
</dbReference>
<reference evidence="7 8" key="1">
    <citation type="submission" date="2022-10" db="EMBL/GenBank/DDBJ databases">
        <title>The complete genomes of actinobacterial strains from the NBC collection.</title>
        <authorList>
            <person name="Joergensen T.S."/>
            <person name="Alvarez Arevalo M."/>
            <person name="Sterndorff E.B."/>
            <person name="Faurdal D."/>
            <person name="Vuksanovic O."/>
            <person name="Mourched A.-S."/>
            <person name="Charusanti P."/>
            <person name="Shaw S."/>
            <person name="Blin K."/>
            <person name="Weber T."/>
        </authorList>
    </citation>
    <scope>NUCLEOTIDE SEQUENCE [LARGE SCALE GENOMIC DNA]</scope>
    <source>
        <strain evidence="7 8">NBC_01413</strain>
    </source>
</reference>
<evidence type="ECO:0000313" key="8">
    <source>
        <dbReference type="Proteomes" id="UP001621418"/>
    </source>
</evidence>
<keyword evidence="1" id="KW-0808">Transferase</keyword>
<dbReference type="InterPro" id="IPR000719">
    <property type="entry name" value="Prot_kinase_dom"/>
</dbReference>